<proteinExistence type="predicted"/>
<dbReference type="EMBL" id="QYUL01000001">
    <property type="protein sequence ID" value="RJF83204.1"/>
    <property type="molecule type" value="Genomic_DNA"/>
</dbReference>
<accession>A0A418VZR4</accession>
<gene>
    <name evidence="1" type="ORF">D3877_00425</name>
</gene>
<dbReference type="Proteomes" id="UP000283458">
    <property type="component" value="Unassembled WGS sequence"/>
</dbReference>
<organism evidence="1 2">
    <name type="scientific">Azospirillum cavernae</name>
    <dbReference type="NCBI Taxonomy" id="2320860"/>
    <lineage>
        <taxon>Bacteria</taxon>
        <taxon>Pseudomonadati</taxon>
        <taxon>Pseudomonadota</taxon>
        <taxon>Alphaproteobacteria</taxon>
        <taxon>Rhodospirillales</taxon>
        <taxon>Azospirillaceae</taxon>
        <taxon>Azospirillum</taxon>
    </lineage>
</organism>
<evidence type="ECO:0000313" key="2">
    <source>
        <dbReference type="Proteomes" id="UP000283458"/>
    </source>
</evidence>
<sequence>MSLQIVVCRFCALFMQSIKRSLSAWTDELRVPDPIAQSVQVRQKINGAVFGKSIRKFSYIFLGQFREVVAEKTCGFSEIIHI</sequence>
<name>A0A418VZR4_9PROT</name>
<comment type="caution">
    <text evidence="1">The sequence shown here is derived from an EMBL/GenBank/DDBJ whole genome shotgun (WGS) entry which is preliminary data.</text>
</comment>
<protein>
    <submittedName>
        <fullName evidence="1">Uncharacterized protein</fullName>
    </submittedName>
</protein>
<reference evidence="1 2" key="1">
    <citation type="submission" date="2018-09" db="EMBL/GenBank/DDBJ databases">
        <authorList>
            <person name="Zhu H."/>
        </authorList>
    </citation>
    <scope>NUCLEOTIDE SEQUENCE [LARGE SCALE GENOMIC DNA]</scope>
    <source>
        <strain evidence="1 2">K2W22B-5</strain>
    </source>
</reference>
<dbReference type="AlphaFoldDB" id="A0A418VZR4"/>
<evidence type="ECO:0000313" key="1">
    <source>
        <dbReference type="EMBL" id="RJF83204.1"/>
    </source>
</evidence>
<keyword evidence="2" id="KW-1185">Reference proteome</keyword>